<dbReference type="Proteomes" id="UP000314980">
    <property type="component" value="Unassembled WGS sequence"/>
</dbReference>
<dbReference type="PROSITE" id="PS50132">
    <property type="entry name" value="RGS"/>
    <property type="match status" value="1"/>
</dbReference>
<dbReference type="Pfam" id="PF00615">
    <property type="entry name" value="RGS"/>
    <property type="match status" value="1"/>
</dbReference>
<dbReference type="InterPro" id="IPR016137">
    <property type="entry name" value="RGS"/>
</dbReference>
<evidence type="ECO:0000256" key="10">
    <source>
        <dbReference type="PROSITE-ProRule" id="PRU10141"/>
    </source>
</evidence>
<proteinExistence type="inferred from homology"/>
<evidence type="ECO:0000313" key="17">
    <source>
        <dbReference type="Proteomes" id="UP000314980"/>
    </source>
</evidence>
<organism evidence="16 17">
    <name type="scientific">Lates calcarifer</name>
    <name type="common">Barramundi</name>
    <name type="synonym">Holocentrus calcarifer</name>
    <dbReference type="NCBI Taxonomy" id="8187"/>
    <lineage>
        <taxon>Eukaryota</taxon>
        <taxon>Metazoa</taxon>
        <taxon>Chordata</taxon>
        <taxon>Craniata</taxon>
        <taxon>Vertebrata</taxon>
        <taxon>Euteleostomi</taxon>
        <taxon>Actinopterygii</taxon>
        <taxon>Neopterygii</taxon>
        <taxon>Teleostei</taxon>
        <taxon>Neoteleostei</taxon>
        <taxon>Acanthomorphata</taxon>
        <taxon>Carangaria</taxon>
        <taxon>Carangaria incertae sedis</taxon>
        <taxon>Centropomidae</taxon>
        <taxon>Lates</taxon>
    </lineage>
</organism>
<dbReference type="PROSITE" id="PS51285">
    <property type="entry name" value="AGC_KINASE_CTER"/>
    <property type="match status" value="1"/>
</dbReference>
<dbReference type="PANTHER" id="PTHR24355:SF26">
    <property type="entry name" value="G PROTEIN-COUPLED RECEPTOR KINASE"/>
    <property type="match status" value="1"/>
</dbReference>
<dbReference type="FunFam" id="3.30.200.20:FF:001100">
    <property type="entry name" value="G protein-coupled receptor kinase"/>
    <property type="match status" value="1"/>
</dbReference>
<keyword evidence="8 10" id="KW-0067">ATP-binding</keyword>
<dbReference type="PANTHER" id="PTHR24355">
    <property type="entry name" value="G PROTEIN-COUPLED RECEPTOR KINASE/RIBOSOMAL PROTEIN S6 KINASE"/>
    <property type="match status" value="1"/>
</dbReference>
<evidence type="ECO:0000313" key="16">
    <source>
        <dbReference type="Ensembl" id="ENSLCAP00010054569.1"/>
    </source>
</evidence>
<keyword evidence="7 11" id="KW-0418">Kinase</keyword>
<dbReference type="SUPFAM" id="SSF56112">
    <property type="entry name" value="Protein kinase-like (PK-like)"/>
    <property type="match status" value="1"/>
</dbReference>
<dbReference type="PROSITE" id="PS00108">
    <property type="entry name" value="PROTEIN_KINASE_ST"/>
    <property type="match status" value="1"/>
</dbReference>
<reference evidence="16" key="3">
    <citation type="submission" date="2025-09" db="UniProtKB">
        <authorList>
            <consortium name="Ensembl"/>
        </authorList>
    </citation>
    <scope>IDENTIFICATION</scope>
</reference>
<reference evidence="16" key="2">
    <citation type="submission" date="2025-08" db="UniProtKB">
        <authorList>
            <consortium name="Ensembl"/>
        </authorList>
    </citation>
    <scope>IDENTIFICATION</scope>
</reference>
<evidence type="ECO:0000256" key="1">
    <source>
        <dbReference type="ARBA" id="ARBA00001256"/>
    </source>
</evidence>
<dbReference type="Gene3D" id="3.30.200.20">
    <property type="entry name" value="Phosphorylase Kinase, domain 1"/>
    <property type="match status" value="2"/>
</dbReference>
<dbReference type="GO" id="GO:0005737">
    <property type="term" value="C:cytoplasm"/>
    <property type="evidence" value="ECO:0007669"/>
    <property type="project" value="TreeGrafter"/>
</dbReference>
<feature type="active site" description="Proton acceptor" evidence="9">
    <location>
        <position position="270"/>
    </location>
</feature>
<keyword evidence="12" id="KW-0175">Coiled coil</keyword>
<dbReference type="EC" id="2.7.11.-" evidence="11"/>
<reference evidence="17" key="1">
    <citation type="submission" date="2015-09" db="EMBL/GenBank/DDBJ databases">
        <authorList>
            <person name="Sai Rama Sridatta P."/>
        </authorList>
    </citation>
    <scope>NUCLEOTIDE SEQUENCE [LARGE SCALE GENOMIC DNA]</scope>
</reference>
<dbReference type="InterPro" id="IPR036305">
    <property type="entry name" value="RGS_sf"/>
</dbReference>
<evidence type="ECO:0000256" key="9">
    <source>
        <dbReference type="PIRSR" id="PIRSR600239-51"/>
    </source>
</evidence>
<name>A0A4W6FVJ0_LATCA</name>
<dbReference type="SUPFAM" id="SSF48097">
    <property type="entry name" value="Regulator of G-protein signaling, RGS"/>
    <property type="match status" value="1"/>
</dbReference>
<accession>A0A4W6FVJ0</accession>
<evidence type="ECO:0000256" key="5">
    <source>
        <dbReference type="ARBA" id="ARBA00022679"/>
    </source>
</evidence>
<feature type="binding site" evidence="10">
    <location>
        <position position="183"/>
    </location>
    <ligand>
        <name>ATP</name>
        <dbReference type="ChEBI" id="CHEBI:30616"/>
    </ligand>
</feature>
<evidence type="ECO:0000256" key="11">
    <source>
        <dbReference type="RuleBase" id="RU000308"/>
    </source>
</evidence>
<dbReference type="Gene3D" id="1.10.167.10">
    <property type="entry name" value="Regulator of G-protein Signalling 4, domain 2"/>
    <property type="match status" value="2"/>
</dbReference>
<comment type="catalytic activity">
    <reaction evidence="1">
        <text>[G-protein-coupled receptor] + ATP = [G-protein-coupled receptor]-phosphate + ADP + H(+)</text>
        <dbReference type="Rhea" id="RHEA:12008"/>
        <dbReference type="Rhea" id="RHEA-COMP:11260"/>
        <dbReference type="Rhea" id="RHEA-COMP:11261"/>
        <dbReference type="ChEBI" id="CHEBI:15378"/>
        <dbReference type="ChEBI" id="CHEBI:30616"/>
        <dbReference type="ChEBI" id="CHEBI:43176"/>
        <dbReference type="ChEBI" id="CHEBI:68546"/>
        <dbReference type="ChEBI" id="CHEBI:456216"/>
        <dbReference type="EC" id="2.7.11.16"/>
    </reaction>
</comment>
<evidence type="ECO:0000259" key="13">
    <source>
        <dbReference type="PROSITE" id="PS50011"/>
    </source>
</evidence>
<dbReference type="InterPro" id="IPR000719">
    <property type="entry name" value="Prot_kinase_dom"/>
</dbReference>
<dbReference type="InterPro" id="IPR011009">
    <property type="entry name" value="Kinase-like_dom_sf"/>
</dbReference>
<dbReference type="GeneTree" id="ENSGT00940000164321"/>
<evidence type="ECO:0000256" key="7">
    <source>
        <dbReference type="ARBA" id="ARBA00022777"/>
    </source>
</evidence>
<dbReference type="Ensembl" id="ENSLCAT00010055989.1">
    <property type="protein sequence ID" value="ENSLCAP00010054569.1"/>
    <property type="gene ID" value="ENSLCAG00010025281.1"/>
</dbReference>
<dbReference type="Pfam" id="PF00069">
    <property type="entry name" value="Pkinase"/>
    <property type="match status" value="1"/>
</dbReference>
<dbReference type="InterPro" id="IPR000239">
    <property type="entry name" value="GPCR_kinase"/>
</dbReference>
<evidence type="ECO:0000259" key="14">
    <source>
        <dbReference type="PROSITE" id="PS50132"/>
    </source>
</evidence>
<evidence type="ECO:0000256" key="6">
    <source>
        <dbReference type="ARBA" id="ARBA00022741"/>
    </source>
</evidence>
<dbReference type="InterPro" id="IPR000961">
    <property type="entry name" value="AGC-kinase_C"/>
</dbReference>
<dbReference type="GO" id="GO:0009966">
    <property type="term" value="P:regulation of signal transduction"/>
    <property type="evidence" value="ECO:0007669"/>
    <property type="project" value="TreeGrafter"/>
</dbReference>
<protein>
    <recommendedName>
        <fullName evidence="11">G protein-coupled receptor kinase</fullName>
        <ecNumber evidence="11">2.7.11.-</ecNumber>
    </recommendedName>
</protein>
<evidence type="ECO:0000256" key="2">
    <source>
        <dbReference type="ARBA" id="ARBA00009793"/>
    </source>
</evidence>
<dbReference type="Gene3D" id="1.10.510.10">
    <property type="entry name" value="Transferase(Phosphotransferase) domain 1"/>
    <property type="match status" value="1"/>
</dbReference>
<evidence type="ECO:0000256" key="12">
    <source>
        <dbReference type="SAM" id="Coils"/>
    </source>
</evidence>
<keyword evidence="4" id="KW-0597">Phosphoprotein</keyword>
<evidence type="ECO:0000256" key="8">
    <source>
        <dbReference type="ARBA" id="ARBA00022840"/>
    </source>
</evidence>
<dbReference type="CDD" id="cd05605">
    <property type="entry name" value="STKc_GRK4_like"/>
    <property type="match status" value="1"/>
</dbReference>
<dbReference type="PRINTS" id="PR00717">
    <property type="entry name" value="GPCRKINASE"/>
</dbReference>
<dbReference type="PROSITE" id="PS00107">
    <property type="entry name" value="PROTEIN_KINASE_ATP"/>
    <property type="match status" value="1"/>
</dbReference>
<dbReference type="SMART" id="SM00315">
    <property type="entry name" value="RGS"/>
    <property type="match status" value="1"/>
</dbReference>
<sequence length="533" mass="61794">MELENIVANTVLLKAREGGGGKRKGRSKKWKEILRFPHISQCTELGNSIERDYVSICEKQPIGRLLFRLYCETRPKLQRCIQLLDAMEDYEVTPDEKRKSRGDQIIKTFLSKQVTPFSDYQNSMYFDRFLQWKMLERQPITKDTFRQYRVLGKGGFGEVCACQVRATGKMYACKKLEKKRIKKRKGESMALNEKQILEKVNSRFVVSLAYAYETKDALCLVLTIMNGGDLKFHIYNMGTPGFEKDRVQFYAAQICCGLEHLHRECIVYRDLKPENILLDDNGHIRISDLGLAIKVPEGELIRGRVGTVGYMAPEVINNEKYGMSPDWWGLGCLVYEMTAGRSPFRARKERVKREEVERRVQEEEEEYNDKFTEDTKLLTKDPKQRLGCQVDGAAGVKAHSFFKNINFKRLEAGIVEPPFVPDPRAVYCKDVLDIEQFSTVKGVNLDQTDNDFYSKFATGSVSIPWQNEMIETECFRDLNVFGPQGTRPPDLDWNQPPEPPRRSLLDRIFRRHVSERTYTYHKPTHTHTHPHTN</sequence>
<keyword evidence="17" id="KW-1185">Reference proteome</keyword>
<dbReference type="InterPro" id="IPR044926">
    <property type="entry name" value="RGS_subdomain_2"/>
</dbReference>
<keyword evidence="6 10" id="KW-0547">Nucleotide-binding</keyword>
<comment type="similarity">
    <text evidence="2 11">Belongs to the protein kinase superfamily. AGC Ser/Thr protein kinase family. GPRK subfamily.</text>
</comment>
<dbReference type="AlphaFoldDB" id="A0A4W6FVJ0"/>
<dbReference type="InterPro" id="IPR008271">
    <property type="entry name" value="Ser/Thr_kinase_AS"/>
</dbReference>
<feature type="domain" description="AGC-kinase C-terminal" evidence="15">
    <location>
        <begin position="403"/>
        <end position="468"/>
    </location>
</feature>
<dbReference type="GO" id="GO:0005524">
    <property type="term" value="F:ATP binding"/>
    <property type="evidence" value="ECO:0007669"/>
    <property type="project" value="UniProtKB-UniRule"/>
</dbReference>
<dbReference type="FunFam" id="1.10.510.10:FF:000074">
    <property type="entry name" value="G protein-coupled receptor kinase"/>
    <property type="match status" value="1"/>
</dbReference>
<gene>
    <name evidence="16" type="primary">grk5l</name>
</gene>
<evidence type="ECO:0000256" key="3">
    <source>
        <dbReference type="ARBA" id="ARBA00022527"/>
    </source>
</evidence>
<dbReference type="GO" id="GO:0007165">
    <property type="term" value="P:signal transduction"/>
    <property type="evidence" value="ECO:0007669"/>
    <property type="project" value="InterPro"/>
</dbReference>
<evidence type="ECO:0000256" key="4">
    <source>
        <dbReference type="ARBA" id="ARBA00022553"/>
    </source>
</evidence>
<feature type="coiled-coil region" evidence="12">
    <location>
        <begin position="346"/>
        <end position="373"/>
    </location>
</feature>
<dbReference type="PROSITE" id="PS50011">
    <property type="entry name" value="PROTEIN_KINASE_DOM"/>
    <property type="match status" value="1"/>
</dbReference>
<feature type="domain" description="Protein kinase" evidence="13">
    <location>
        <begin position="145"/>
        <end position="402"/>
    </location>
</feature>
<dbReference type="SMART" id="SM00220">
    <property type="entry name" value="S_TKc"/>
    <property type="match status" value="1"/>
</dbReference>
<feature type="domain" description="RGS" evidence="14">
    <location>
        <begin position="59"/>
        <end position="113"/>
    </location>
</feature>
<dbReference type="SMART" id="SM00133">
    <property type="entry name" value="S_TK_X"/>
    <property type="match status" value="1"/>
</dbReference>
<dbReference type="FunFam" id="1.10.167.10:FF:000009">
    <property type="entry name" value="G protein-coupled receptor kinase"/>
    <property type="match status" value="1"/>
</dbReference>
<dbReference type="GO" id="GO:0050254">
    <property type="term" value="F:rhodopsin kinase activity"/>
    <property type="evidence" value="ECO:0007669"/>
    <property type="project" value="UniProtKB-ARBA"/>
</dbReference>
<evidence type="ECO:0000259" key="15">
    <source>
        <dbReference type="PROSITE" id="PS51285"/>
    </source>
</evidence>
<keyword evidence="3 11" id="KW-0723">Serine/threonine-protein kinase</keyword>
<dbReference type="InterPro" id="IPR017441">
    <property type="entry name" value="Protein_kinase_ATP_BS"/>
</dbReference>
<keyword evidence="5 11" id="KW-0808">Transferase</keyword>